<evidence type="ECO:0000256" key="4">
    <source>
        <dbReference type="ARBA" id="ARBA00023002"/>
    </source>
</evidence>
<dbReference type="InterPro" id="IPR011008">
    <property type="entry name" value="Dimeric_a/b-barrel"/>
</dbReference>
<keyword evidence="4" id="KW-0560">Oxidoreductase</keyword>
<dbReference type="VEuPathDB" id="FungiDB:BTJ68_13592"/>
<evidence type="ECO:0000256" key="6">
    <source>
        <dbReference type="SAM" id="MobiDB-lite"/>
    </source>
</evidence>
<evidence type="ECO:0000313" key="8">
    <source>
        <dbReference type="EMBL" id="RMY80204.1"/>
    </source>
</evidence>
<dbReference type="GO" id="GO:0097367">
    <property type="term" value="F:carbohydrate derivative binding"/>
    <property type="evidence" value="ECO:0007669"/>
    <property type="project" value="InterPro"/>
</dbReference>
<proteinExistence type="predicted"/>
<dbReference type="Pfam" id="PF01380">
    <property type="entry name" value="SIS"/>
    <property type="match status" value="1"/>
</dbReference>
<dbReference type="AlphaFoldDB" id="A0A3M7EVR9"/>
<dbReference type="InterPro" id="IPR046348">
    <property type="entry name" value="SIS_dom_sf"/>
</dbReference>
<dbReference type="Pfam" id="PF21105">
    <property type="entry name" value="DyP_N"/>
    <property type="match status" value="1"/>
</dbReference>
<feature type="compositionally biased region" description="Polar residues" evidence="6">
    <location>
        <begin position="475"/>
        <end position="490"/>
    </location>
</feature>
<dbReference type="GO" id="GO:1901135">
    <property type="term" value="P:carbohydrate derivative metabolic process"/>
    <property type="evidence" value="ECO:0007669"/>
    <property type="project" value="InterPro"/>
</dbReference>
<feature type="region of interest" description="Disordered" evidence="6">
    <location>
        <begin position="738"/>
        <end position="790"/>
    </location>
</feature>
<sequence length="790" mass="84820">MPSPGKLQLDNIQGDILLNGLPKKAEIFLFFQITDPKTFCTKLKQVADEIAHTAHTSSARDKIGKKNGTGIVDLAGANIAFSFRGLQKMASVLANLDLKTQDAAFEAGMKKGAAALHDPLKAGSTSEPAWEETFGAPQNLHGVVFAAGSAQKNCQEKLEKIKGILGTSMKVIATVNGKVRPGEMKGHEHFGFLDGISEPAVQDVDTAIPPGQDTIPQGVILCNRPGDSTGHPVWMTDGSFLCFRKLKQNVSDWNKFLVDASNQLGTWSDQLGARLIGRWKSGCPVELSPEHDHAAIGADVKRNNKFEFTPDSNFKCPFGAHIRKMNPRGDLGRGVVNQFRVLRRGIPYGEELKDDPNGERGLLFVCYQSNISQGFQFLQQTWANAPGFRVEGAGLDAVMGQDNNNKTVDMKGLFPQNKDKPLALSGINRFVVPKGGEYFFSPSMSALRTTLSTLKAKNFRRMAFTQSHKRRRYSLPSSRPTGLLTPQASEDSIDLPSPKRAKKESAIPSPSPGIPHEQRPTGETNPEEAETSPCPSALLTRATHVLATEAAALTSLATLYSTSSSAQTSLAQTCHLTLTAHRTGGRLIACGVGKSAYIAQKLVATCKSLSIRASFLHACEAMHGDLGDVTERDVVVFVSFSGKTAELVNLLPHFPPGCKVVALTGQTEAKDCRLLDGRREGEVEGDGEATGVLLPGPIPEKEEESFGVGAPTTSTTVALAVADMLALTLAEELHRGKTGETFKRNHPGGAIGAQTLLEGNEARKQSRRQDRLGESELCTPPASLSGSDDG</sequence>
<dbReference type="NCBIfam" id="TIGR01413">
    <property type="entry name" value="Dyp_perox_fam"/>
    <property type="match status" value="1"/>
</dbReference>
<dbReference type="InterPro" id="IPR001347">
    <property type="entry name" value="SIS_dom"/>
</dbReference>
<dbReference type="Proteomes" id="UP000281468">
    <property type="component" value="Unassembled WGS sequence"/>
</dbReference>
<dbReference type="PANTHER" id="PTHR38418">
    <property type="entry name" value="SUGAR ISOMERASE, KPSF/GUTQ (AFU_ORTHOLOGUE AFUA_6G08860)"/>
    <property type="match status" value="1"/>
</dbReference>
<evidence type="ECO:0000256" key="5">
    <source>
        <dbReference type="ARBA" id="ARBA00023004"/>
    </source>
</evidence>
<dbReference type="PANTHER" id="PTHR38418:SF2">
    <property type="entry name" value="SUGAR ISOMERASE, KPSF_GUTQ (AFU_ORTHOLOGUE AFUA_6G08860)"/>
    <property type="match status" value="1"/>
</dbReference>
<protein>
    <recommendedName>
        <fullName evidence="7">SIS domain-containing protein</fullName>
    </recommendedName>
</protein>
<feature type="domain" description="SIS" evidence="7">
    <location>
        <begin position="577"/>
        <end position="735"/>
    </location>
</feature>
<dbReference type="SUPFAM" id="SSF53697">
    <property type="entry name" value="SIS domain"/>
    <property type="match status" value="1"/>
</dbReference>
<gene>
    <name evidence="8" type="ORF">D0862_12837</name>
</gene>
<evidence type="ECO:0000256" key="2">
    <source>
        <dbReference type="ARBA" id="ARBA00022559"/>
    </source>
</evidence>
<dbReference type="PROSITE" id="PS51404">
    <property type="entry name" value="DYP_PEROXIDASE"/>
    <property type="match status" value="1"/>
</dbReference>
<reference evidence="8 9" key="1">
    <citation type="journal article" date="2018" name="BMC Genomics">
        <title>Genomic evidence for intraspecific hybridization in a clonal and extremely halotolerant yeast.</title>
        <authorList>
            <person name="Gostincar C."/>
            <person name="Stajich J.E."/>
            <person name="Zupancic J."/>
            <person name="Zalar P."/>
            <person name="Gunde-Cimerman N."/>
        </authorList>
    </citation>
    <scope>NUCLEOTIDE SEQUENCE [LARGE SCALE GENOMIC DNA]</scope>
    <source>
        <strain evidence="8 9">EXF-171</strain>
    </source>
</reference>
<evidence type="ECO:0000256" key="1">
    <source>
        <dbReference type="ARBA" id="ARBA00001970"/>
    </source>
</evidence>
<dbReference type="GO" id="GO:0020037">
    <property type="term" value="F:heme binding"/>
    <property type="evidence" value="ECO:0007669"/>
    <property type="project" value="InterPro"/>
</dbReference>
<organism evidence="8 9">
    <name type="scientific">Hortaea werneckii</name>
    <name type="common">Black yeast</name>
    <name type="synonym">Cladosporium werneckii</name>
    <dbReference type="NCBI Taxonomy" id="91943"/>
    <lineage>
        <taxon>Eukaryota</taxon>
        <taxon>Fungi</taxon>
        <taxon>Dikarya</taxon>
        <taxon>Ascomycota</taxon>
        <taxon>Pezizomycotina</taxon>
        <taxon>Dothideomycetes</taxon>
        <taxon>Dothideomycetidae</taxon>
        <taxon>Mycosphaerellales</taxon>
        <taxon>Teratosphaeriaceae</taxon>
        <taxon>Hortaea</taxon>
    </lineage>
</organism>
<dbReference type="InterPro" id="IPR049509">
    <property type="entry name" value="DyP_N"/>
</dbReference>
<evidence type="ECO:0000256" key="3">
    <source>
        <dbReference type="ARBA" id="ARBA00022723"/>
    </source>
</evidence>
<evidence type="ECO:0000313" key="9">
    <source>
        <dbReference type="Proteomes" id="UP000281468"/>
    </source>
</evidence>
<comment type="caution">
    <text evidence="8">The sequence shown here is derived from an EMBL/GenBank/DDBJ whole genome shotgun (WGS) entry which is preliminary data.</text>
</comment>
<dbReference type="EMBL" id="QWIQ01000651">
    <property type="protein sequence ID" value="RMY80204.1"/>
    <property type="molecule type" value="Genomic_DNA"/>
</dbReference>
<evidence type="ECO:0000259" key="7">
    <source>
        <dbReference type="PROSITE" id="PS51464"/>
    </source>
</evidence>
<feature type="region of interest" description="Disordered" evidence="6">
    <location>
        <begin position="680"/>
        <end position="709"/>
    </location>
</feature>
<dbReference type="Pfam" id="PF20628">
    <property type="entry name" value="Dyp_perox_C"/>
    <property type="match status" value="1"/>
</dbReference>
<dbReference type="Gene3D" id="3.40.50.10490">
    <property type="entry name" value="Glucose-6-phosphate isomerase like protein, domain 1"/>
    <property type="match status" value="1"/>
</dbReference>
<keyword evidence="2" id="KW-0575">Peroxidase</keyword>
<feature type="compositionally biased region" description="Basic and acidic residues" evidence="6">
    <location>
        <begin position="760"/>
        <end position="774"/>
    </location>
</feature>
<name>A0A3M7EVR9_HORWE</name>
<dbReference type="SUPFAM" id="SSF54909">
    <property type="entry name" value="Dimeric alpha+beta barrel"/>
    <property type="match status" value="1"/>
</dbReference>
<feature type="region of interest" description="Disordered" evidence="6">
    <location>
        <begin position="465"/>
        <end position="533"/>
    </location>
</feature>
<accession>A0A3M7EVR9</accession>
<keyword evidence="3" id="KW-0479">Metal-binding</keyword>
<dbReference type="GO" id="GO:0046872">
    <property type="term" value="F:metal ion binding"/>
    <property type="evidence" value="ECO:0007669"/>
    <property type="project" value="UniProtKB-KW"/>
</dbReference>
<dbReference type="GO" id="GO:0004601">
    <property type="term" value="F:peroxidase activity"/>
    <property type="evidence" value="ECO:0007669"/>
    <property type="project" value="UniProtKB-KW"/>
</dbReference>
<dbReference type="InterPro" id="IPR048328">
    <property type="entry name" value="Dyp_perox_C"/>
</dbReference>
<dbReference type="VEuPathDB" id="FungiDB:BTJ68_13591"/>
<dbReference type="InterPro" id="IPR006314">
    <property type="entry name" value="Dyp_peroxidase"/>
</dbReference>
<dbReference type="PROSITE" id="PS51464">
    <property type="entry name" value="SIS"/>
    <property type="match status" value="1"/>
</dbReference>
<keyword evidence="5" id="KW-0408">Iron</keyword>
<comment type="cofactor">
    <cofactor evidence="1">
        <name>heme b</name>
        <dbReference type="ChEBI" id="CHEBI:60344"/>
    </cofactor>
</comment>